<dbReference type="EC" id="3.5.1.9" evidence="2"/>
<dbReference type="Gene3D" id="3.50.30.50">
    <property type="entry name" value="Putative cyclase"/>
    <property type="match status" value="1"/>
</dbReference>
<name>Q1IND9_KORVE</name>
<evidence type="ECO:0000313" key="3">
    <source>
        <dbReference type="Proteomes" id="UP000002432"/>
    </source>
</evidence>
<dbReference type="SUPFAM" id="SSF102198">
    <property type="entry name" value="Putative cyclase"/>
    <property type="match status" value="1"/>
</dbReference>
<feature type="chain" id="PRO_5004190962" evidence="1">
    <location>
        <begin position="29"/>
        <end position="261"/>
    </location>
</feature>
<dbReference type="RefSeq" id="WP_011523412.1">
    <property type="nucleotide sequence ID" value="NC_008009.1"/>
</dbReference>
<dbReference type="GO" id="GO:0019441">
    <property type="term" value="P:L-tryptophan catabolic process to kynurenine"/>
    <property type="evidence" value="ECO:0007669"/>
    <property type="project" value="InterPro"/>
</dbReference>
<dbReference type="InterPro" id="IPR007325">
    <property type="entry name" value="KFase/CYL"/>
</dbReference>
<proteinExistence type="predicted"/>
<dbReference type="OrthoDB" id="9796085at2"/>
<dbReference type="STRING" id="204669.Acid345_2610"/>
<sequence length="261" mass="28806">MIKWKTFTVFWCLALAILLVAKHRSVVATPLTVTTILDLTHTMTESSPTWDDSEKYSAKTTARHDSHGYYARELTLPEHFGTHIDAPAHYAASLWTVDQIPAERLVRPLAIIDITQKAKANPDYQLTVADIAAWEDTHGHIPQAAIVVIRTGWGERWNDAKAFRNADAHGVMHFPGFSLEAAQFLVDARYVVGIGTDTMSVDPGDSRENPVHQYTMARSVYHLENVANLAITPESGATLVVAPAKFQHGSGAPTRLLAMLK</sequence>
<keyword evidence="2" id="KW-0378">Hydrolase</keyword>
<dbReference type="PANTHER" id="PTHR31118">
    <property type="entry name" value="CYCLASE-LIKE PROTEIN 2"/>
    <property type="match status" value="1"/>
</dbReference>
<evidence type="ECO:0000313" key="2">
    <source>
        <dbReference type="EMBL" id="ABF41611.1"/>
    </source>
</evidence>
<protein>
    <submittedName>
        <fullName evidence="2">Kynurenine formamidase</fullName>
        <ecNumber evidence="2">3.5.1.9</ecNumber>
    </submittedName>
</protein>
<dbReference type="AlphaFoldDB" id="Q1IND9"/>
<gene>
    <name evidence="2" type="ordered locus">Acid345_2610</name>
</gene>
<dbReference type="EMBL" id="CP000360">
    <property type="protein sequence ID" value="ABF41611.1"/>
    <property type="molecule type" value="Genomic_DNA"/>
</dbReference>
<dbReference type="Pfam" id="PF04199">
    <property type="entry name" value="Cyclase"/>
    <property type="match status" value="1"/>
</dbReference>
<dbReference type="EnsemblBacteria" id="ABF41611">
    <property type="protein sequence ID" value="ABF41611"/>
    <property type="gene ID" value="Acid345_2610"/>
</dbReference>
<dbReference type="eggNOG" id="COG1878">
    <property type="taxonomic scope" value="Bacteria"/>
</dbReference>
<feature type="signal peptide" evidence="1">
    <location>
        <begin position="1"/>
        <end position="28"/>
    </location>
</feature>
<dbReference type="HOGENOM" id="CLU_030671_2_0_0"/>
<dbReference type="InterPro" id="IPR037175">
    <property type="entry name" value="KFase_sf"/>
</dbReference>
<dbReference type="PANTHER" id="PTHR31118:SF12">
    <property type="entry name" value="CYCLASE-LIKE PROTEIN 2"/>
    <property type="match status" value="1"/>
</dbReference>
<organism evidence="2 3">
    <name type="scientific">Koribacter versatilis (strain Ellin345)</name>
    <dbReference type="NCBI Taxonomy" id="204669"/>
    <lineage>
        <taxon>Bacteria</taxon>
        <taxon>Pseudomonadati</taxon>
        <taxon>Acidobacteriota</taxon>
        <taxon>Terriglobia</taxon>
        <taxon>Terriglobales</taxon>
        <taxon>Candidatus Korobacteraceae</taxon>
        <taxon>Candidatus Korobacter</taxon>
    </lineage>
</organism>
<dbReference type="KEGG" id="aba:Acid345_2610"/>
<keyword evidence="3" id="KW-1185">Reference proteome</keyword>
<keyword evidence="1" id="KW-0732">Signal</keyword>
<dbReference type="Proteomes" id="UP000002432">
    <property type="component" value="Chromosome"/>
</dbReference>
<reference evidence="2 3" key="1">
    <citation type="journal article" date="2009" name="Appl. Environ. Microbiol.">
        <title>Three genomes from the phylum Acidobacteria provide insight into the lifestyles of these microorganisms in soils.</title>
        <authorList>
            <person name="Ward N.L."/>
            <person name="Challacombe J.F."/>
            <person name="Janssen P.H."/>
            <person name="Henrissat B."/>
            <person name="Coutinho P.M."/>
            <person name="Wu M."/>
            <person name="Xie G."/>
            <person name="Haft D.H."/>
            <person name="Sait M."/>
            <person name="Badger J."/>
            <person name="Barabote R.D."/>
            <person name="Bradley B."/>
            <person name="Brettin T.S."/>
            <person name="Brinkac L.M."/>
            <person name="Bruce D."/>
            <person name="Creasy T."/>
            <person name="Daugherty S.C."/>
            <person name="Davidsen T.M."/>
            <person name="DeBoy R.T."/>
            <person name="Detter J.C."/>
            <person name="Dodson R.J."/>
            <person name="Durkin A.S."/>
            <person name="Ganapathy A."/>
            <person name="Gwinn-Giglio M."/>
            <person name="Han C.S."/>
            <person name="Khouri H."/>
            <person name="Kiss H."/>
            <person name="Kothari S.P."/>
            <person name="Madupu R."/>
            <person name="Nelson K.E."/>
            <person name="Nelson W.C."/>
            <person name="Paulsen I."/>
            <person name="Penn K."/>
            <person name="Ren Q."/>
            <person name="Rosovitz M.J."/>
            <person name="Selengut J.D."/>
            <person name="Shrivastava S."/>
            <person name="Sullivan S.A."/>
            <person name="Tapia R."/>
            <person name="Thompson L.S."/>
            <person name="Watkins K.L."/>
            <person name="Yang Q."/>
            <person name="Yu C."/>
            <person name="Zafar N."/>
            <person name="Zhou L."/>
            <person name="Kuske C.R."/>
        </authorList>
    </citation>
    <scope>NUCLEOTIDE SEQUENCE [LARGE SCALE GENOMIC DNA]</scope>
    <source>
        <strain evidence="2 3">Ellin345</strain>
    </source>
</reference>
<evidence type="ECO:0000256" key="1">
    <source>
        <dbReference type="SAM" id="SignalP"/>
    </source>
</evidence>
<dbReference type="GO" id="GO:0004061">
    <property type="term" value="F:arylformamidase activity"/>
    <property type="evidence" value="ECO:0007669"/>
    <property type="project" value="UniProtKB-EC"/>
</dbReference>
<accession>Q1IND9</accession>